<name>A0A2T4UHY2_9ACTN</name>
<organism evidence="3 4">
    <name type="scientific">Paraconexibacter algicola</name>
    <dbReference type="NCBI Taxonomy" id="2133960"/>
    <lineage>
        <taxon>Bacteria</taxon>
        <taxon>Bacillati</taxon>
        <taxon>Actinomycetota</taxon>
        <taxon>Thermoleophilia</taxon>
        <taxon>Solirubrobacterales</taxon>
        <taxon>Paraconexibacteraceae</taxon>
        <taxon>Paraconexibacter</taxon>
    </lineage>
</organism>
<feature type="chain" id="PRO_5015520377" evidence="2">
    <location>
        <begin position="26"/>
        <end position="413"/>
    </location>
</feature>
<evidence type="ECO:0000313" key="4">
    <source>
        <dbReference type="Proteomes" id="UP000240739"/>
    </source>
</evidence>
<evidence type="ECO:0000256" key="1">
    <source>
        <dbReference type="SAM" id="Coils"/>
    </source>
</evidence>
<gene>
    <name evidence="3" type="ORF">C7Y72_03685</name>
</gene>
<proteinExistence type="predicted"/>
<feature type="coiled-coil region" evidence="1">
    <location>
        <begin position="243"/>
        <end position="270"/>
    </location>
</feature>
<comment type="caution">
    <text evidence="3">The sequence shown here is derived from an EMBL/GenBank/DDBJ whole genome shotgun (WGS) entry which is preliminary data.</text>
</comment>
<reference evidence="3 4" key="1">
    <citation type="submission" date="2018-03" db="EMBL/GenBank/DDBJ databases">
        <title>Aquarubrobacter algicola gen. nov., sp. nov., a novel actinobacterium isolated from shallow eutrophic lake during the end of cyanobacterial harmful algal blooms.</title>
        <authorList>
            <person name="Chun S.J."/>
        </authorList>
    </citation>
    <scope>NUCLEOTIDE SEQUENCE [LARGE SCALE GENOMIC DNA]</scope>
    <source>
        <strain evidence="3 4">Seoho-28</strain>
    </source>
</reference>
<dbReference type="Proteomes" id="UP000240739">
    <property type="component" value="Unassembled WGS sequence"/>
</dbReference>
<feature type="signal peptide" evidence="2">
    <location>
        <begin position="1"/>
        <end position="25"/>
    </location>
</feature>
<dbReference type="RefSeq" id="WP_107567252.1">
    <property type="nucleotide sequence ID" value="NZ_PYYB01000001.1"/>
</dbReference>
<evidence type="ECO:0000256" key="2">
    <source>
        <dbReference type="SAM" id="SignalP"/>
    </source>
</evidence>
<dbReference type="OrthoDB" id="9969325at2"/>
<keyword evidence="4" id="KW-1185">Reference proteome</keyword>
<dbReference type="EMBL" id="PYYB01000001">
    <property type="protein sequence ID" value="PTL58815.1"/>
    <property type="molecule type" value="Genomic_DNA"/>
</dbReference>
<sequence length="413" mass="41962">MKSKKHLASAAVAAAALAVPATAGAHGSVYTDTAKVAPTPLPANATQNDLLTQTRYAVTNHGYTYVLRETNNRPGVAGMLDFKKLPSAYRTSFASDKARWLSEGGTAAQPHATCSTPELNALSAVLSWQGNDPFYGYIPWQATSAGLEDDPALWLPRINTITGKTLTADMTTDQLSAACVGIGGTFYPADTIQTTTASLNAGYAADIVAPLNTQIGQLNADKLTLQGALDTANGAKTAADAAKAKAEADLADAIAAKSAAESRIATAEAAVKAADAARVTAEKGAAASDAAATSAKADATALRLKLTRLQVAVASLPTASEMANDGMTATVNGPAGEPVTVRVLVTETRARALKLKSRVIASGTGTIGSDATGRVTVKATTAGAKALRAAKGKLGVTVQALSGDRVAQQEATL</sequence>
<dbReference type="AlphaFoldDB" id="A0A2T4UHY2"/>
<accession>A0A2T4UHY2</accession>
<keyword evidence="2" id="KW-0732">Signal</keyword>
<protein>
    <submittedName>
        <fullName evidence="3">Uncharacterized protein</fullName>
    </submittedName>
</protein>
<evidence type="ECO:0000313" key="3">
    <source>
        <dbReference type="EMBL" id="PTL58815.1"/>
    </source>
</evidence>
<keyword evidence="1" id="KW-0175">Coiled coil</keyword>